<evidence type="ECO:0000313" key="13">
    <source>
        <dbReference type="Proteomes" id="UP001249851"/>
    </source>
</evidence>
<protein>
    <submittedName>
        <fullName evidence="12">Tripartite motif-containing protein 2</fullName>
    </submittedName>
</protein>
<evidence type="ECO:0000256" key="8">
    <source>
        <dbReference type="PROSITE-ProRule" id="PRU00504"/>
    </source>
</evidence>
<dbReference type="Gene3D" id="2.120.10.30">
    <property type="entry name" value="TolB, C-terminal domain"/>
    <property type="match status" value="1"/>
</dbReference>
<evidence type="ECO:0000313" key="12">
    <source>
        <dbReference type="EMBL" id="KAK2565054.1"/>
    </source>
</evidence>
<gene>
    <name evidence="12" type="ORF">P5673_010959</name>
</gene>
<name>A0AAD9V8F6_ACRCE</name>
<keyword evidence="2" id="KW-0053">Apoptosis</keyword>
<dbReference type="GO" id="GO:0006915">
    <property type="term" value="P:apoptotic process"/>
    <property type="evidence" value="ECO:0007669"/>
    <property type="project" value="UniProtKB-KW"/>
</dbReference>
<dbReference type="InterPro" id="IPR001841">
    <property type="entry name" value="Znf_RING"/>
</dbReference>
<comment type="caution">
    <text evidence="12">The sequence shown here is derived from an EMBL/GenBank/DDBJ whole genome shotgun (WGS) entry which is preliminary data.</text>
</comment>
<evidence type="ECO:0000256" key="10">
    <source>
        <dbReference type="SAM" id="MobiDB-lite"/>
    </source>
</evidence>
<evidence type="ECO:0000256" key="5">
    <source>
        <dbReference type="ARBA" id="ARBA00022771"/>
    </source>
</evidence>
<dbReference type="EMBL" id="JARQWQ010000020">
    <property type="protein sequence ID" value="KAK2565054.1"/>
    <property type="molecule type" value="Genomic_DNA"/>
</dbReference>
<dbReference type="PROSITE" id="PS51125">
    <property type="entry name" value="NHL"/>
    <property type="match status" value="1"/>
</dbReference>
<dbReference type="InterPro" id="IPR047153">
    <property type="entry name" value="TRIM45/56/19-like"/>
</dbReference>
<evidence type="ECO:0000256" key="4">
    <source>
        <dbReference type="ARBA" id="ARBA00022737"/>
    </source>
</evidence>
<feature type="coiled-coil region" evidence="9">
    <location>
        <begin position="405"/>
        <end position="453"/>
    </location>
</feature>
<dbReference type="PROSITE" id="PS50089">
    <property type="entry name" value="ZF_RING_2"/>
    <property type="match status" value="1"/>
</dbReference>
<feature type="region of interest" description="Disordered" evidence="10">
    <location>
        <begin position="1"/>
        <end position="47"/>
    </location>
</feature>
<keyword evidence="5 7" id="KW-0863">Zinc-finger</keyword>
<feature type="domain" description="RING-type" evidence="11">
    <location>
        <begin position="331"/>
        <end position="373"/>
    </location>
</feature>
<dbReference type="PROSITE" id="PS50062">
    <property type="entry name" value="BCL2_FAMILY"/>
    <property type="match status" value="1"/>
</dbReference>
<dbReference type="SMART" id="SM00184">
    <property type="entry name" value="RING"/>
    <property type="match status" value="1"/>
</dbReference>
<dbReference type="Gene3D" id="3.30.40.10">
    <property type="entry name" value="Zinc/RING finger domain, C3HC4 (zinc finger)"/>
    <property type="match status" value="1"/>
</dbReference>
<evidence type="ECO:0000256" key="3">
    <source>
        <dbReference type="ARBA" id="ARBA00022723"/>
    </source>
</evidence>
<dbReference type="GO" id="GO:0042981">
    <property type="term" value="P:regulation of apoptotic process"/>
    <property type="evidence" value="ECO:0007669"/>
    <property type="project" value="InterPro"/>
</dbReference>
<keyword evidence="3" id="KW-0479">Metal-binding</keyword>
<feature type="region of interest" description="Disordered" evidence="10">
    <location>
        <begin position="138"/>
        <end position="161"/>
    </location>
</feature>
<dbReference type="PANTHER" id="PTHR25462">
    <property type="entry name" value="BONUS, ISOFORM C-RELATED"/>
    <property type="match status" value="1"/>
</dbReference>
<dbReference type="CDD" id="cd05819">
    <property type="entry name" value="NHL"/>
    <property type="match status" value="1"/>
</dbReference>
<dbReference type="Proteomes" id="UP001249851">
    <property type="component" value="Unassembled WGS sequence"/>
</dbReference>
<sequence length="857" mass="96731">MDCDPVEGTYIAQGTPELTTYTDSDMNGSSETLQLDSSSEGSRRQADLTRWASRERIREETRIVVLDFLGSLPADKLTARNLIPSGKSRSSFKSVGRLSKSSSDAGSYEHKRQKFLRMAKIQRKLSLNLKNDIENFDPKTLRHRSKQKDAYHDHTPSPVLSPEGRVAARLEKISQEIMQMVPDLMDEPLKIMRGGNLSYEQFSVAARRLTFDHQILGWSKVALLCHFAREVAIMGELDDSQLEMLAEHSFRFIQESTEEWIEKKGGWNDRASGSSSMWQSWYKYGVAAAAIGIGQQSHLKGNVTIQGNMASGVEHSELKKIVNIMGDETSCPVCLEEFKEPKCLPSCAHNVCERCLENMVRKGSYTISCPQCREESFLPPTGVSSFPTNHLLLRLIENTPARKEKKELTEALNVCYERVKAAENALQEMEECYENATDQRDKIRGEINKLADDLIQTISKQRNSLLSRLDDFLAEHFDENSVEKQQVSMRSYLREAKTYLHGANEILQQGEIGKIIESKIVVLERLKEISSTVDGRTLEAKKLSYQVDIDFSHSPFPELRESCVEMLGRLSLSASNYGNAMANATGFIDYSRCEEESRTIVTGFSTFAMAVSNVSGDIALLDEEDRRVYIFSNSFGDIVSEFCVNYGDLWDVTFSKDDEIIVLSRECNRLLHYDREGTFIKKHVKTPNAQVKFTRISTDADGRFLITSSPRDCCDDPEELVEPCVLVYSSDRKFLFSFGVDRLHCPQDVVFHQGKFFVTDGDLECVQVFNSWGKFLFEFGSRVLLDPIGITVDPMNNVVLICDSSSNAIVVFKPNGELVSEIETSEEPLHVALSLNARSLIVCFHNTSFLKVLSNKE</sequence>
<keyword evidence="6" id="KW-0862">Zinc</keyword>
<evidence type="ECO:0000256" key="9">
    <source>
        <dbReference type="SAM" id="Coils"/>
    </source>
</evidence>
<dbReference type="SUPFAM" id="SSF101898">
    <property type="entry name" value="NHL repeat"/>
    <property type="match status" value="1"/>
</dbReference>
<dbReference type="InterPro" id="IPR017907">
    <property type="entry name" value="Znf_RING_CS"/>
</dbReference>
<feature type="compositionally biased region" description="Polar residues" evidence="10">
    <location>
        <begin position="87"/>
        <end position="105"/>
    </location>
</feature>
<reference evidence="12" key="1">
    <citation type="journal article" date="2023" name="G3 (Bethesda)">
        <title>Whole genome assembly and annotation of the endangered Caribbean coral Acropora cervicornis.</title>
        <authorList>
            <person name="Selwyn J.D."/>
            <person name="Vollmer S.V."/>
        </authorList>
    </citation>
    <scope>NUCLEOTIDE SEQUENCE</scope>
    <source>
        <strain evidence="12">K2</strain>
    </source>
</reference>
<accession>A0AAD9V8F6</accession>
<dbReference type="InterPro" id="IPR046371">
    <property type="entry name" value="Bcl-2_BH1-3"/>
</dbReference>
<evidence type="ECO:0000256" key="6">
    <source>
        <dbReference type="ARBA" id="ARBA00022833"/>
    </source>
</evidence>
<dbReference type="GO" id="GO:0008270">
    <property type="term" value="F:zinc ion binding"/>
    <property type="evidence" value="ECO:0007669"/>
    <property type="project" value="UniProtKB-KW"/>
</dbReference>
<evidence type="ECO:0000256" key="2">
    <source>
        <dbReference type="ARBA" id="ARBA00022703"/>
    </source>
</evidence>
<dbReference type="PROSITE" id="PS00518">
    <property type="entry name" value="ZF_RING_1"/>
    <property type="match status" value="1"/>
</dbReference>
<comment type="similarity">
    <text evidence="1">Belongs to the Bcl-2 family.</text>
</comment>
<organism evidence="12 13">
    <name type="scientific">Acropora cervicornis</name>
    <name type="common">Staghorn coral</name>
    <dbReference type="NCBI Taxonomy" id="6130"/>
    <lineage>
        <taxon>Eukaryota</taxon>
        <taxon>Metazoa</taxon>
        <taxon>Cnidaria</taxon>
        <taxon>Anthozoa</taxon>
        <taxon>Hexacorallia</taxon>
        <taxon>Scleractinia</taxon>
        <taxon>Astrocoeniina</taxon>
        <taxon>Acroporidae</taxon>
        <taxon>Acropora</taxon>
    </lineage>
</organism>
<feature type="compositionally biased region" description="Polar residues" evidence="10">
    <location>
        <begin position="16"/>
        <end position="40"/>
    </location>
</feature>
<evidence type="ECO:0000256" key="1">
    <source>
        <dbReference type="ARBA" id="ARBA00009458"/>
    </source>
</evidence>
<dbReference type="InterPro" id="IPR027370">
    <property type="entry name" value="Znf-RING_euk"/>
</dbReference>
<dbReference type="InterPro" id="IPR013083">
    <property type="entry name" value="Znf_RING/FYVE/PHD"/>
</dbReference>
<dbReference type="InterPro" id="IPR002475">
    <property type="entry name" value="Bcl2-like"/>
</dbReference>
<dbReference type="Pfam" id="PF00452">
    <property type="entry name" value="Bcl-2"/>
    <property type="match status" value="1"/>
</dbReference>
<dbReference type="SUPFAM" id="SSF56854">
    <property type="entry name" value="Bcl-2 inhibitors of programmed cell death"/>
    <property type="match status" value="1"/>
</dbReference>
<dbReference type="InterPro" id="IPR011042">
    <property type="entry name" value="6-blade_b-propeller_TolB-like"/>
</dbReference>
<evidence type="ECO:0000259" key="11">
    <source>
        <dbReference type="PROSITE" id="PS50089"/>
    </source>
</evidence>
<keyword evidence="13" id="KW-1185">Reference proteome</keyword>
<dbReference type="InterPro" id="IPR001258">
    <property type="entry name" value="NHL_repeat"/>
</dbReference>
<dbReference type="Gene3D" id="1.10.437.10">
    <property type="entry name" value="Blc2-like"/>
    <property type="match status" value="1"/>
</dbReference>
<evidence type="ECO:0000256" key="7">
    <source>
        <dbReference type="PROSITE-ProRule" id="PRU00175"/>
    </source>
</evidence>
<dbReference type="PANTHER" id="PTHR25462:SF300">
    <property type="entry name" value="RING-TYPE DOMAIN-CONTAINING PROTEIN"/>
    <property type="match status" value="1"/>
</dbReference>
<keyword evidence="9" id="KW-0175">Coiled coil</keyword>
<dbReference type="InterPro" id="IPR036834">
    <property type="entry name" value="Bcl-2-like_sf"/>
</dbReference>
<proteinExistence type="inferred from homology"/>
<dbReference type="SUPFAM" id="SSF57850">
    <property type="entry name" value="RING/U-box"/>
    <property type="match status" value="1"/>
</dbReference>
<feature type="region of interest" description="Disordered" evidence="10">
    <location>
        <begin position="85"/>
        <end position="109"/>
    </location>
</feature>
<dbReference type="CDD" id="cd16564">
    <property type="entry name" value="RING-HC_RNF222"/>
    <property type="match status" value="1"/>
</dbReference>
<dbReference type="AlphaFoldDB" id="A0AAD9V8F6"/>
<keyword evidence="4" id="KW-0677">Repeat</keyword>
<reference evidence="12" key="2">
    <citation type="journal article" date="2023" name="Science">
        <title>Genomic signatures of disease resistance in endangered staghorn corals.</title>
        <authorList>
            <person name="Vollmer S.V."/>
            <person name="Selwyn J.D."/>
            <person name="Despard B.A."/>
            <person name="Roesel C.L."/>
        </authorList>
    </citation>
    <scope>NUCLEOTIDE SEQUENCE</scope>
    <source>
        <strain evidence="12">K2</strain>
    </source>
</reference>
<feature type="repeat" description="NHL" evidence="8">
    <location>
        <begin position="773"/>
        <end position="815"/>
    </location>
</feature>
<dbReference type="Pfam" id="PF13445">
    <property type="entry name" value="zf-RING_UBOX"/>
    <property type="match status" value="1"/>
</dbReference>